<dbReference type="InterPro" id="IPR017972">
    <property type="entry name" value="Cyt_P450_CS"/>
</dbReference>
<dbReference type="GO" id="GO:0020037">
    <property type="term" value="F:heme binding"/>
    <property type="evidence" value="ECO:0007669"/>
    <property type="project" value="InterPro"/>
</dbReference>
<dbReference type="PRINTS" id="PR00359">
    <property type="entry name" value="BP450"/>
</dbReference>
<reference evidence="3" key="1">
    <citation type="submission" date="2018-12" db="EMBL/GenBank/DDBJ databases">
        <title>Novel natural products biosynthetic potential of the class Ktedonobacteria.</title>
        <authorList>
            <person name="Zheng Y."/>
            <person name="Saitou A."/>
            <person name="Wang C.M."/>
            <person name="Toyoda A."/>
            <person name="Minakuchi Y."/>
            <person name="Sekiguchi Y."/>
            <person name="Ueda K."/>
            <person name="Takano H."/>
            <person name="Sakai Y."/>
            <person name="Yokota A."/>
            <person name="Yabe S."/>
        </authorList>
    </citation>
    <scope>NUCLEOTIDE SEQUENCE</scope>
    <source>
        <strain evidence="3">COM3</strain>
    </source>
</reference>
<dbReference type="InterPro" id="IPR036396">
    <property type="entry name" value="Cyt_P450_sf"/>
</dbReference>
<dbReference type="InterPro" id="IPR001128">
    <property type="entry name" value="Cyt_P450"/>
</dbReference>
<dbReference type="SUPFAM" id="SSF48264">
    <property type="entry name" value="Cytochrome P450"/>
    <property type="match status" value="1"/>
</dbReference>
<keyword evidence="2" id="KW-0479">Metal-binding</keyword>
<evidence type="ECO:0000256" key="1">
    <source>
        <dbReference type="ARBA" id="ARBA00010617"/>
    </source>
</evidence>
<dbReference type="InterPro" id="IPR002397">
    <property type="entry name" value="Cyt_P450_B"/>
</dbReference>
<keyword evidence="2" id="KW-0349">Heme</keyword>
<dbReference type="GO" id="GO:0005506">
    <property type="term" value="F:iron ion binding"/>
    <property type="evidence" value="ECO:0007669"/>
    <property type="project" value="InterPro"/>
</dbReference>
<dbReference type="Pfam" id="PF00067">
    <property type="entry name" value="p450"/>
    <property type="match status" value="1"/>
</dbReference>
<keyword evidence="2" id="KW-0503">Monooxygenase</keyword>
<dbReference type="PANTHER" id="PTHR46696:SF1">
    <property type="entry name" value="CYTOCHROME P450 YJIB-RELATED"/>
    <property type="match status" value="1"/>
</dbReference>
<dbReference type="AlphaFoldDB" id="A0A455SGK5"/>
<evidence type="ECO:0000256" key="2">
    <source>
        <dbReference type="RuleBase" id="RU000461"/>
    </source>
</evidence>
<dbReference type="EMBL" id="AP019376">
    <property type="protein sequence ID" value="BBH87583.1"/>
    <property type="molecule type" value="Genomic_DNA"/>
</dbReference>
<comment type="similarity">
    <text evidence="1 2">Belongs to the cytochrome P450 family.</text>
</comment>
<keyword evidence="2" id="KW-0408">Iron</keyword>
<protein>
    <recommendedName>
        <fullName evidence="4">Cytochrome P450</fullName>
    </recommendedName>
</protein>
<accession>A0A455SGK5</accession>
<sequence>MISALLRAEVEGEKLSKREVIGSCMLLLMAGNETTRRLIANTLLCLDLYPEAKEFLLTHPHAIPTALEEVLRLTPPAVSFPPRIALKDTVLEGQHIRAGEWVLPWIASANRDETYFEQPHEFLPQRTPNRHLSFGFGIHFCLGASLARLEARLALEGLLRRFPSFQRVPTHPLERIVSPLLFSVQSLPITL</sequence>
<name>A0A455SGK5_9CHLR</name>
<dbReference type="Gene3D" id="1.10.630.10">
    <property type="entry name" value="Cytochrome P450"/>
    <property type="match status" value="1"/>
</dbReference>
<gene>
    <name evidence="3" type="ORF">KTC_23340</name>
</gene>
<dbReference type="GO" id="GO:0016705">
    <property type="term" value="F:oxidoreductase activity, acting on paired donors, with incorporation or reduction of molecular oxygen"/>
    <property type="evidence" value="ECO:0007669"/>
    <property type="project" value="InterPro"/>
</dbReference>
<dbReference type="PANTHER" id="PTHR46696">
    <property type="entry name" value="P450, PUTATIVE (EUROFUNG)-RELATED"/>
    <property type="match status" value="1"/>
</dbReference>
<keyword evidence="2" id="KW-0560">Oxidoreductase</keyword>
<organism evidence="3">
    <name type="scientific">Thermosporothrix sp. COM3</name>
    <dbReference type="NCBI Taxonomy" id="2490863"/>
    <lineage>
        <taxon>Bacteria</taxon>
        <taxon>Bacillati</taxon>
        <taxon>Chloroflexota</taxon>
        <taxon>Ktedonobacteria</taxon>
        <taxon>Ktedonobacterales</taxon>
        <taxon>Thermosporotrichaceae</taxon>
        <taxon>Thermosporothrix</taxon>
    </lineage>
</organism>
<proteinExistence type="inferred from homology"/>
<dbReference type="GO" id="GO:0004497">
    <property type="term" value="F:monooxygenase activity"/>
    <property type="evidence" value="ECO:0007669"/>
    <property type="project" value="UniProtKB-KW"/>
</dbReference>
<evidence type="ECO:0008006" key="4">
    <source>
        <dbReference type="Google" id="ProtNLM"/>
    </source>
</evidence>
<evidence type="ECO:0000313" key="3">
    <source>
        <dbReference type="EMBL" id="BBH87583.1"/>
    </source>
</evidence>
<dbReference type="PROSITE" id="PS00086">
    <property type="entry name" value="CYTOCHROME_P450"/>
    <property type="match status" value="1"/>
</dbReference>
<dbReference type="PRINTS" id="PR00385">
    <property type="entry name" value="P450"/>
</dbReference>